<dbReference type="AlphaFoldDB" id="A0A7S8IEE3"/>
<evidence type="ECO:0000313" key="7">
    <source>
        <dbReference type="Proteomes" id="UP000594468"/>
    </source>
</evidence>
<dbReference type="GO" id="GO:0005737">
    <property type="term" value="C:cytoplasm"/>
    <property type="evidence" value="ECO:0007669"/>
    <property type="project" value="UniProtKB-ARBA"/>
</dbReference>
<feature type="domain" description="S1 motif" evidence="5">
    <location>
        <begin position="124"/>
        <end position="198"/>
    </location>
</feature>
<dbReference type="RefSeq" id="WP_195171631.1">
    <property type="nucleotide sequence ID" value="NZ_CP062983.1"/>
</dbReference>
<evidence type="ECO:0000256" key="1">
    <source>
        <dbReference type="ARBA" id="ARBA00006767"/>
    </source>
</evidence>
<feature type="domain" description="S1 motif" evidence="5">
    <location>
        <begin position="300"/>
        <end position="369"/>
    </location>
</feature>
<name>A0A7S8IEE3_9CHLR</name>
<evidence type="ECO:0000259" key="5">
    <source>
        <dbReference type="PROSITE" id="PS50126"/>
    </source>
</evidence>
<dbReference type="GO" id="GO:0003729">
    <property type="term" value="F:mRNA binding"/>
    <property type="evidence" value="ECO:0007669"/>
    <property type="project" value="TreeGrafter"/>
</dbReference>
<gene>
    <name evidence="6" type="ORF">G4Y79_04045</name>
</gene>
<dbReference type="SUPFAM" id="SSF50249">
    <property type="entry name" value="Nucleic acid-binding proteins"/>
    <property type="match status" value="4"/>
</dbReference>
<dbReference type="CDD" id="cd05688">
    <property type="entry name" value="S1_RPS1_repeat_ec3"/>
    <property type="match status" value="1"/>
</dbReference>
<keyword evidence="3" id="KW-0687">Ribonucleoprotein</keyword>
<evidence type="ECO:0000256" key="2">
    <source>
        <dbReference type="ARBA" id="ARBA00022980"/>
    </source>
</evidence>
<evidence type="ECO:0000313" key="6">
    <source>
        <dbReference type="EMBL" id="QPC83565.1"/>
    </source>
</evidence>
<evidence type="ECO:0000256" key="4">
    <source>
        <dbReference type="SAM" id="MobiDB-lite"/>
    </source>
</evidence>
<dbReference type="PROSITE" id="PS50126">
    <property type="entry name" value="S1"/>
    <property type="match status" value="4"/>
</dbReference>
<sequence>MLVMNATPTDVEVSDDDFNNMDFAQMLEVYNYDEPTRGQILTGTVLEVRRDEVILDVGLKRDAIVTRKDITRLPENYLDSVKPGMEMPIYVLRPYDEDGELVVSINKALELEDWKLAQEYLDNDTTTEARVVDVNKGGMLVRFHRLMGFVPNSHIESIPSGVSPSRLREVKDELVGKTLQLKVIQVEQARNRLILSERAARRDARSERLQELEAGQVVTGRVVNLTNFGAFVDIGGVDGMIHISNIDHRHVAHPADVLSVGDEVKVRIDSIDVDRERIALNRKAILPDPWDAFIEAYNPGDLMEGLVTNVVDFGVFVAAPSGAQGLVHTSRMENLGASTPADMFREGDAVLVRIVGIDPERKHIELSVDDVTVAEQEEWLFRRREAEGTGEEIPNASASQAIVDADEAPDAAVDTVDTGEDTVVAE</sequence>
<accession>A0A7S8IEE3</accession>
<reference evidence="6 7" key="1">
    <citation type="submission" date="2020-02" db="EMBL/GenBank/DDBJ databases">
        <authorList>
            <person name="Zheng R.K."/>
            <person name="Sun C.M."/>
        </authorList>
    </citation>
    <scope>NUCLEOTIDE SEQUENCE [LARGE SCALE GENOMIC DNA]</scope>
    <source>
        <strain evidence="7">rifampicinis</strain>
    </source>
</reference>
<dbReference type="PRINTS" id="PR00681">
    <property type="entry name" value="RIBOSOMALS1"/>
</dbReference>
<dbReference type="InterPro" id="IPR050437">
    <property type="entry name" value="Ribos_protein_bS1-like"/>
</dbReference>
<feature type="domain" description="S1 motif" evidence="5">
    <location>
        <begin position="38"/>
        <end position="106"/>
    </location>
</feature>
<dbReference type="SMART" id="SM00316">
    <property type="entry name" value="S1"/>
    <property type="match status" value="4"/>
</dbReference>
<comment type="similarity">
    <text evidence="1">Belongs to the bacterial ribosomal protein bS1 family.</text>
</comment>
<dbReference type="FunFam" id="2.40.50.140:FF:000051">
    <property type="entry name" value="RNA-binding transcriptional accessory protein"/>
    <property type="match status" value="1"/>
</dbReference>
<protein>
    <submittedName>
        <fullName evidence="6">S1 RNA-binding domain-containing protein</fullName>
    </submittedName>
</protein>
<dbReference type="PANTHER" id="PTHR10724">
    <property type="entry name" value="30S RIBOSOMAL PROTEIN S1"/>
    <property type="match status" value="1"/>
</dbReference>
<dbReference type="InterPro" id="IPR035104">
    <property type="entry name" value="Ribosomal_protein_S1-like"/>
</dbReference>
<dbReference type="KEGG" id="pmet:G4Y79_04045"/>
<keyword evidence="2" id="KW-0689">Ribosomal protein</keyword>
<dbReference type="CDD" id="cd04465">
    <property type="entry name" value="S1_RPS1_repeat_ec2_hs2"/>
    <property type="match status" value="1"/>
</dbReference>
<dbReference type="InterPro" id="IPR003029">
    <property type="entry name" value="S1_domain"/>
</dbReference>
<dbReference type="EMBL" id="CP062983">
    <property type="protein sequence ID" value="QPC83565.1"/>
    <property type="molecule type" value="Genomic_DNA"/>
</dbReference>
<dbReference type="InterPro" id="IPR012340">
    <property type="entry name" value="NA-bd_OB-fold"/>
</dbReference>
<dbReference type="GO" id="GO:0006412">
    <property type="term" value="P:translation"/>
    <property type="evidence" value="ECO:0007669"/>
    <property type="project" value="TreeGrafter"/>
</dbReference>
<organism evidence="6 7">
    <name type="scientific">Phototrophicus methaneseepsis</name>
    <dbReference type="NCBI Taxonomy" id="2710758"/>
    <lineage>
        <taxon>Bacteria</taxon>
        <taxon>Bacillati</taxon>
        <taxon>Chloroflexota</taxon>
        <taxon>Candidatus Thermofontia</taxon>
        <taxon>Phototrophicales</taxon>
        <taxon>Phototrophicaceae</taxon>
        <taxon>Phototrophicus</taxon>
    </lineage>
</organism>
<dbReference type="Pfam" id="PF00575">
    <property type="entry name" value="S1"/>
    <property type="match status" value="4"/>
</dbReference>
<dbReference type="GO" id="GO:0003735">
    <property type="term" value="F:structural constituent of ribosome"/>
    <property type="evidence" value="ECO:0007669"/>
    <property type="project" value="TreeGrafter"/>
</dbReference>
<dbReference type="Gene3D" id="2.40.50.140">
    <property type="entry name" value="Nucleic acid-binding proteins"/>
    <property type="match status" value="4"/>
</dbReference>
<feature type="region of interest" description="Disordered" evidence="4">
    <location>
        <begin position="385"/>
        <end position="426"/>
    </location>
</feature>
<keyword evidence="7" id="KW-1185">Reference proteome</keyword>
<proteinExistence type="inferred from homology"/>
<evidence type="ECO:0000256" key="3">
    <source>
        <dbReference type="ARBA" id="ARBA00023274"/>
    </source>
</evidence>
<feature type="domain" description="S1 motif" evidence="5">
    <location>
        <begin position="215"/>
        <end position="283"/>
    </location>
</feature>
<dbReference type="Proteomes" id="UP000594468">
    <property type="component" value="Chromosome"/>
</dbReference>
<dbReference type="PANTHER" id="PTHR10724:SF7">
    <property type="entry name" value="SMALL RIBOSOMAL SUBUNIT PROTEIN BS1C"/>
    <property type="match status" value="1"/>
</dbReference>
<feature type="compositionally biased region" description="Low complexity" evidence="4">
    <location>
        <begin position="410"/>
        <end position="426"/>
    </location>
</feature>